<dbReference type="PANTHER" id="PTHR38595:SF1">
    <property type="entry name" value="TYPE VI SECRETION SYSTEM COMPONENT TSSE1"/>
    <property type="match status" value="1"/>
</dbReference>
<feature type="domain" description="IraD/Gp25-like" evidence="1">
    <location>
        <begin position="29"/>
        <end position="129"/>
    </location>
</feature>
<dbReference type="RefSeq" id="WP_076602684.1">
    <property type="nucleotide sequence ID" value="NZ_FTMD01000008.1"/>
</dbReference>
<dbReference type="Proteomes" id="UP000186819">
    <property type="component" value="Unassembled WGS sequence"/>
</dbReference>
<evidence type="ECO:0000259" key="1">
    <source>
        <dbReference type="Pfam" id="PF04965"/>
    </source>
</evidence>
<dbReference type="InterPro" id="IPR017737">
    <property type="entry name" value="TssE1-like"/>
</dbReference>
<gene>
    <name evidence="2" type="ORF">SAMN05421829_108200</name>
</gene>
<dbReference type="SUPFAM" id="SSF160719">
    <property type="entry name" value="gpW/gp25-like"/>
    <property type="match status" value="1"/>
</dbReference>
<accession>A0A1N6X5V9</accession>
<dbReference type="NCBIfam" id="TIGR03357">
    <property type="entry name" value="VI_zyme"/>
    <property type="match status" value="1"/>
</dbReference>
<proteinExistence type="predicted"/>
<dbReference type="InterPro" id="IPR007048">
    <property type="entry name" value="IraD/Gp25-like"/>
</dbReference>
<evidence type="ECO:0000313" key="3">
    <source>
        <dbReference type="Proteomes" id="UP000186819"/>
    </source>
</evidence>
<reference evidence="3" key="1">
    <citation type="submission" date="2017-01" db="EMBL/GenBank/DDBJ databases">
        <authorList>
            <person name="Varghese N."/>
            <person name="Submissions S."/>
        </authorList>
    </citation>
    <scope>NUCLEOTIDE SEQUENCE [LARGE SCALE GENOMIC DNA]</scope>
    <source>
        <strain evidence="3">ATCC 51758</strain>
    </source>
</reference>
<protein>
    <submittedName>
        <fullName evidence="2">Type VI secretion system protein ImpF</fullName>
    </submittedName>
</protein>
<name>A0A1N6X5V9_9RHOO</name>
<organism evidence="2 3">
    <name type="scientific">Aromatoleum tolulyticum</name>
    <dbReference type="NCBI Taxonomy" id="34027"/>
    <lineage>
        <taxon>Bacteria</taxon>
        <taxon>Pseudomonadati</taxon>
        <taxon>Pseudomonadota</taxon>
        <taxon>Betaproteobacteria</taxon>
        <taxon>Rhodocyclales</taxon>
        <taxon>Rhodocyclaceae</taxon>
        <taxon>Aromatoleum</taxon>
    </lineage>
</organism>
<keyword evidence="3" id="KW-1185">Reference proteome</keyword>
<dbReference type="InterPro" id="IPR053176">
    <property type="entry name" value="T6SS_TssE1-like"/>
</dbReference>
<dbReference type="Pfam" id="PF04965">
    <property type="entry name" value="GPW_gp25"/>
    <property type="match status" value="1"/>
</dbReference>
<dbReference type="EMBL" id="FTMD01000008">
    <property type="protein sequence ID" value="SIQ97621.1"/>
    <property type="molecule type" value="Genomic_DNA"/>
</dbReference>
<dbReference type="OrthoDB" id="119583at2"/>
<dbReference type="STRING" id="34027.SAMN05421829_108200"/>
<dbReference type="PANTHER" id="PTHR38595">
    <property type="entry name" value="CYTOPLASMIC PROTEIN-RELATED"/>
    <property type="match status" value="1"/>
</dbReference>
<sequence length="159" mass="17783">MKGFEPTFFDKLFDDSPAGPTRPVLSLEQLKDSVARDLEALLNARTTVDESLAQSHPEAAQSPLTYGLRDFAAMSLNNPHDRAAICRSIETAIARHEPRLRNVDVRLELDRRSVNALYFSIKALLVVRPAREPVNFDALLQPTTLLYSVNRQAPRSGQN</sequence>
<dbReference type="Gene3D" id="3.10.450.40">
    <property type="match status" value="1"/>
</dbReference>
<dbReference type="AlphaFoldDB" id="A0A1N6X5V9"/>
<evidence type="ECO:0000313" key="2">
    <source>
        <dbReference type="EMBL" id="SIQ97621.1"/>
    </source>
</evidence>